<dbReference type="Proteomes" id="UP000000270">
    <property type="component" value="Chromosome"/>
</dbReference>
<dbReference type="GO" id="GO:0008168">
    <property type="term" value="F:methyltransferase activity"/>
    <property type="evidence" value="ECO:0007669"/>
    <property type="project" value="UniProtKB-KW"/>
</dbReference>
<dbReference type="KEGG" id="azc:AZC_4419"/>
<evidence type="ECO:0000313" key="2">
    <source>
        <dbReference type="EMBL" id="BAF90417.1"/>
    </source>
</evidence>
<reference evidence="3" key="2">
    <citation type="submission" date="2007-04" db="EMBL/GenBank/DDBJ databases">
        <title>Complete genome sequence of the nitrogen-fixing bacterium Azorhizobium caulinodans ORS571.</title>
        <authorList>
            <person name="Lee K.B."/>
            <person name="Backer P.D."/>
            <person name="Aono T."/>
            <person name="Liu C.T."/>
            <person name="Suzuki S."/>
            <person name="Suzuki T."/>
            <person name="Kaneko T."/>
            <person name="Yamada M."/>
            <person name="Tabata S."/>
            <person name="Kupfer D.M."/>
            <person name="Najar F.Z."/>
            <person name="Wiley G.B."/>
            <person name="Roe B."/>
            <person name="Binnewies T."/>
            <person name="Ussery D."/>
            <person name="Vereecke D."/>
            <person name="Gevers D."/>
            <person name="Holsters M."/>
            <person name="Oyaizu H."/>
        </authorList>
    </citation>
    <scope>NUCLEOTIDE SEQUENCE [LARGE SCALE GENOMIC DNA]</scope>
    <source>
        <strain evidence="3">ATCC 43989 / DSM 5975 / JCM 20966 / LMG 6465 / NBRC 14845 / NCIMB 13405 / ORS 571</strain>
    </source>
</reference>
<protein>
    <submittedName>
        <fullName evidence="2">Methyltransferase</fullName>
    </submittedName>
</protein>
<reference evidence="2 3" key="1">
    <citation type="journal article" date="2007" name="Appl. Environ. Microbiol.">
        <title>Rhizobial factors required for stem nodule maturation and maintenance in Sesbania rostrata-Azorhizobium caulinodans ORS571 symbiosis.</title>
        <authorList>
            <person name="Suzuki S."/>
            <person name="Aono T."/>
            <person name="Lee KB."/>
            <person name="Suzuki T."/>
            <person name="Liu CT."/>
            <person name="Miwa H."/>
            <person name="Wakao S."/>
            <person name="Iki T."/>
            <person name="Oyaizu H."/>
        </authorList>
    </citation>
    <scope>NUCLEOTIDE SEQUENCE [LARGE SCALE GENOMIC DNA]</scope>
    <source>
        <strain evidence="3">ATCC 43989 / DSM 5975 / JCM 20966 / LMG 6465 / NBRC 14845 / NCIMB 13405 / ORS 571</strain>
    </source>
</reference>
<dbReference type="InterPro" id="IPR029063">
    <property type="entry name" value="SAM-dependent_MTases_sf"/>
</dbReference>
<keyword evidence="3" id="KW-1185">Reference proteome</keyword>
<dbReference type="InterPro" id="IPR052514">
    <property type="entry name" value="SAM-dependent_MTase"/>
</dbReference>
<dbReference type="AlphaFoldDB" id="A8HWD4"/>
<reference evidence="2 3" key="4">
    <citation type="journal article" date="2009" name="Appl. Environ. Microbiol.">
        <title>Comparative genome-wide transcriptional profiling of Azorhizobium caulinodans ORS571 grown under free-living and symbiotic conditions.</title>
        <authorList>
            <person name="Tsukada S."/>
            <person name="Aono T."/>
            <person name="Akiba N."/>
            <person name="Lee KB."/>
            <person name="Liu CT."/>
            <person name="Toyazaki H."/>
            <person name="Oyaizu H."/>
        </authorList>
    </citation>
    <scope>NUCLEOTIDE SEQUENCE [LARGE SCALE GENOMIC DNA]</scope>
    <source>
        <strain evidence="3">ATCC 43989 / DSM 5975 / JCM 20966 / LMG 6465 / NBRC 14845 / NCIMB 13405 / ORS 571</strain>
    </source>
</reference>
<reference evidence="2 3" key="6">
    <citation type="journal article" date="2011" name="Appl. Environ. Microbiol.">
        <title>Involvement of the azorhizobial chromosome partition gene (parA) in the onset of bacteroid differentiation during Sesbania rostrata stem nodule development.</title>
        <authorList>
            <person name="Liu CT."/>
            <person name="Lee KB."/>
            <person name="Wang YS."/>
            <person name="Peng MH."/>
            <person name="Lee KT."/>
            <person name="Suzuki S."/>
            <person name="Suzuki T."/>
            <person name="Oyaizu H."/>
        </authorList>
    </citation>
    <scope>NUCLEOTIDE SEQUENCE [LARGE SCALE GENOMIC DNA]</scope>
    <source>
        <strain evidence="3">ATCC 43989 / DSM 5975 / JCM 20966 / LMG 6465 / NBRC 14845 / NCIMB 13405 / ORS 571</strain>
    </source>
</reference>
<dbReference type="PANTHER" id="PTHR34203">
    <property type="entry name" value="METHYLTRANSFERASE, FKBM FAMILY PROTEIN"/>
    <property type="match status" value="1"/>
</dbReference>
<name>A8HWD4_AZOC5</name>
<dbReference type="eggNOG" id="COG2242">
    <property type="taxonomic scope" value="Bacteria"/>
</dbReference>
<dbReference type="InterPro" id="IPR006342">
    <property type="entry name" value="FkbM_mtfrase"/>
</dbReference>
<dbReference type="STRING" id="438753.AZC_4419"/>
<dbReference type="NCBIfam" id="TIGR01444">
    <property type="entry name" value="fkbM_fam"/>
    <property type="match status" value="1"/>
</dbReference>
<organism evidence="2 3">
    <name type="scientific">Azorhizobium caulinodans (strain ATCC 43989 / DSM 5975 / JCM 20966 / LMG 6465 / NBRC 14845 / NCIMB 13405 / ORS 571)</name>
    <dbReference type="NCBI Taxonomy" id="438753"/>
    <lineage>
        <taxon>Bacteria</taxon>
        <taxon>Pseudomonadati</taxon>
        <taxon>Pseudomonadota</taxon>
        <taxon>Alphaproteobacteria</taxon>
        <taxon>Hyphomicrobiales</taxon>
        <taxon>Xanthobacteraceae</taxon>
        <taxon>Azorhizobium</taxon>
    </lineage>
</organism>
<dbReference type="PANTHER" id="PTHR34203:SF15">
    <property type="entry name" value="SLL1173 PROTEIN"/>
    <property type="match status" value="1"/>
</dbReference>
<dbReference type="GO" id="GO:0032259">
    <property type="term" value="P:methylation"/>
    <property type="evidence" value="ECO:0007669"/>
    <property type="project" value="UniProtKB-KW"/>
</dbReference>
<accession>A8HWD4</accession>
<dbReference type="SUPFAM" id="SSF53335">
    <property type="entry name" value="S-adenosyl-L-methionine-dependent methyltransferases"/>
    <property type="match status" value="1"/>
</dbReference>
<dbReference type="HOGENOM" id="CLU_074577_2_1_5"/>
<evidence type="ECO:0000259" key="1">
    <source>
        <dbReference type="Pfam" id="PF05050"/>
    </source>
</evidence>
<dbReference type="EMBL" id="AP009384">
    <property type="protein sequence ID" value="BAF90417.1"/>
    <property type="molecule type" value="Genomic_DNA"/>
</dbReference>
<dbReference type="Pfam" id="PF05050">
    <property type="entry name" value="Methyltransf_21"/>
    <property type="match status" value="1"/>
</dbReference>
<proteinExistence type="predicted"/>
<evidence type="ECO:0000313" key="3">
    <source>
        <dbReference type="Proteomes" id="UP000000270"/>
    </source>
</evidence>
<sequence length="241" mass="25561">MPGGGRLRVPADFRYTSVSAFLLRDQVEPELRYIQKFVRPGDIFIDVGANIGLFTVKMAPTAGRVVAVEPGSTAGSLLADNVALNHFSNVAIVRKALSDSVGVASLHHNPLGNDPQAFSLVSDGSDAETEQVPITTLDVMVTEQRLARVDCIKIDVEGAEGQVIAGGMDTLRAYHPAVIFEMNCPTLLKAGGDPAAAWNALQGLGYRFFRLAEDGALLPLASRPGAFCNVVALHPEGRPVA</sequence>
<reference evidence="2 3" key="3">
    <citation type="journal article" date="2008" name="BMC Genomics">
        <title>The genome of the versatile nitrogen fixer Azorhizobium caulinodans ORS571.</title>
        <authorList>
            <person name="Lee KB."/>
            <person name="Backer P.D."/>
            <person name="Aono T."/>
            <person name="Liu CT."/>
            <person name="Suzuki S."/>
            <person name="Suzuki T."/>
            <person name="Kaneko T."/>
            <person name="Yamada M."/>
            <person name="Tabata S."/>
            <person name="Kupfer D.M."/>
            <person name="Najar F.Z."/>
            <person name="Wiley G.B."/>
            <person name="Roe B."/>
            <person name="Binnewies T.T."/>
            <person name="Ussery D.W."/>
            <person name="D'Haeze W."/>
            <person name="Herder J.D."/>
            <person name="Gevers D."/>
            <person name="Vereecke D."/>
            <person name="Holsters M."/>
            <person name="Oyaizu H."/>
        </authorList>
    </citation>
    <scope>NUCLEOTIDE SEQUENCE [LARGE SCALE GENOMIC DNA]</scope>
    <source>
        <strain evidence="3">ATCC 43989 / DSM 5975 / JCM 20966 / LMG 6465 / NBRC 14845 / NCIMB 13405 / ORS 571</strain>
    </source>
</reference>
<keyword evidence="2" id="KW-0489">Methyltransferase</keyword>
<keyword evidence="2" id="KW-0808">Transferase</keyword>
<feature type="domain" description="Methyltransferase FkbM" evidence="1">
    <location>
        <begin position="46"/>
        <end position="208"/>
    </location>
</feature>
<reference evidence="2 3" key="5">
    <citation type="journal article" date="2010" name="Appl. Environ. Microbiol.">
        <title>phrR-like gene praR of Azorhizobium caulinodans ORS571 is essential for symbiosis with Sesbania rostrata and is involved in expression of reb genes.</title>
        <authorList>
            <person name="Akiba N."/>
            <person name="Aono T."/>
            <person name="Toyazaki H."/>
            <person name="Sato S."/>
            <person name="Oyaizu H."/>
        </authorList>
    </citation>
    <scope>NUCLEOTIDE SEQUENCE [LARGE SCALE GENOMIC DNA]</scope>
    <source>
        <strain evidence="3">ATCC 43989 / DSM 5975 / JCM 20966 / LMG 6465 / NBRC 14845 / NCIMB 13405 / ORS 571</strain>
    </source>
</reference>
<gene>
    <name evidence="2" type="primary">fkbM</name>
    <name evidence="2" type="ordered locus">AZC_4419</name>
</gene>
<dbReference type="Gene3D" id="3.40.50.150">
    <property type="entry name" value="Vaccinia Virus protein VP39"/>
    <property type="match status" value="1"/>
</dbReference>